<sequence length="903" mass="102737">MTLQNDQSASHPELIELSQWMDNNSLTNADGVLFMPLSTLQLHLEQHNRIRTILRAIYSPAEPTIDHHTVSQHCLVILAILIKCGRARQLEWFTQHDNLWDDKLPFHDRPGNFPSESTSSPFWLDFSIEQWRFRPWTFDGSLSIELASQRPLPFIEREFMAKGGSADIYKVRLHPDHDAMTLKPNAAGKTSYVYALKTFRSANDRAKRLYQAEINAFKHLRISGALSIENNIIGFRGSFIQHSICNILLEFADQGTLENYLQNTSQPSTGDELRQFWRSVFGLINAVATIHDIAPTDSSKIQDEPIFHGWHQDIKPSNVLVFSHPNRPNSYIFKLADFGLSHFRVLCQREQHEENDMSDTDQRGTRIYGAPECYRGLPFQFPITKSVGQKCDIWSLGAVFSEVLVWTVGGWMALQLYRADRQVATDAIPGHTDRGCFHDRKDLLPCVVQTHNRLLKEIRKSDNITKPIVREILPNMLANHERGRLAASELAYRLDDLFRRLDHPQDQARTAQPESSLQATQMISQPSITGHEIASTSQVDALRTAFPQDAAGSAHQQAATVGISVEQTSPNSRTSQFQNGDSHGDRRPAPLTNDHGVLQNSSNNRTHQHSNGPRSKCSNLPMLSRQLVRDTMKNDKPLLLRLLGSKKHERLVGSIDEDESIRNLMRDRDHIFIVDNSATMKPHRHDVKTLLEELAWILMQFDDDGMDLYFTRSPDHINRKNPYELAHRIESIPMVGTSDINLRLSEVLEVYCEKLERWHNSKGKSKHRLSRLIDKVTSSEKPKPVSVYILTDGLWRQGTDALVSIRPVIEILQRYQLRSTEVGLQFIRFGDDPTGIATLNRLDSMMLLGFAMDIVDHEPARDGNVWKKLIGAIDKEADGDFHDADTDTSQLSGHLASRYHCEG</sequence>
<protein>
    <submittedName>
        <fullName evidence="1">Uncharacterized protein</fullName>
    </submittedName>
</protein>
<name>A0ACC3A3A5_9EURO</name>
<gene>
    <name evidence="1" type="ORF">H2198_006422</name>
</gene>
<reference evidence="1" key="1">
    <citation type="submission" date="2022-10" db="EMBL/GenBank/DDBJ databases">
        <title>Culturing micro-colonial fungi from biological soil crusts in the Mojave desert and describing Neophaeococcomyces mojavensis, and introducing the new genera and species Taxawa tesnikishii.</title>
        <authorList>
            <person name="Kurbessoian T."/>
            <person name="Stajich J.E."/>
        </authorList>
    </citation>
    <scope>NUCLEOTIDE SEQUENCE</scope>
    <source>
        <strain evidence="1">JES_112</strain>
    </source>
</reference>
<accession>A0ACC3A3A5</accession>
<proteinExistence type="predicted"/>
<organism evidence="1 2">
    <name type="scientific">Neophaeococcomyces mojaviensis</name>
    <dbReference type="NCBI Taxonomy" id="3383035"/>
    <lineage>
        <taxon>Eukaryota</taxon>
        <taxon>Fungi</taxon>
        <taxon>Dikarya</taxon>
        <taxon>Ascomycota</taxon>
        <taxon>Pezizomycotina</taxon>
        <taxon>Eurotiomycetes</taxon>
        <taxon>Chaetothyriomycetidae</taxon>
        <taxon>Chaetothyriales</taxon>
        <taxon>Chaetothyriales incertae sedis</taxon>
        <taxon>Neophaeococcomyces</taxon>
    </lineage>
</organism>
<dbReference type="Proteomes" id="UP001172386">
    <property type="component" value="Unassembled WGS sequence"/>
</dbReference>
<comment type="caution">
    <text evidence="1">The sequence shown here is derived from an EMBL/GenBank/DDBJ whole genome shotgun (WGS) entry which is preliminary data.</text>
</comment>
<dbReference type="EMBL" id="JAPDRQ010000118">
    <property type="protein sequence ID" value="KAJ9654546.1"/>
    <property type="molecule type" value="Genomic_DNA"/>
</dbReference>
<evidence type="ECO:0000313" key="1">
    <source>
        <dbReference type="EMBL" id="KAJ9654546.1"/>
    </source>
</evidence>
<keyword evidence="2" id="KW-1185">Reference proteome</keyword>
<evidence type="ECO:0000313" key="2">
    <source>
        <dbReference type="Proteomes" id="UP001172386"/>
    </source>
</evidence>